<dbReference type="CTD" id="20213644"/>
<accession>T1FXU6</accession>
<feature type="domain" description="BAR" evidence="1">
    <location>
        <begin position="22"/>
        <end position="252"/>
    </location>
</feature>
<gene>
    <name evidence="3" type="primary">20213644</name>
    <name evidence="2" type="ORF">HELRODRAFT_64432</name>
</gene>
<dbReference type="CDD" id="cd07594">
    <property type="entry name" value="BAR_Endophilin_B"/>
    <property type="match status" value="1"/>
</dbReference>
<dbReference type="OMA" id="QMEAMIT"/>
<dbReference type="GO" id="GO:0061024">
    <property type="term" value="P:membrane organization"/>
    <property type="evidence" value="ECO:0000318"/>
    <property type="project" value="GO_Central"/>
</dbReference>
<dbReference type="GeneID" id="20213644"/>
<dbReference type="OrthoDB" id="14167at2759"/>
<dbReference type="GO" id="GO:0005737">
    <property type="term" value="C:cytoplasm"/>
    <property type="evidence" value="ECO:0007669"/>
    <property type="project" value="InterPro"/>
</dbReference>
<dbReference type="GO" id="GO:0016020">
    <property type="term" value="C:membrane"/>
    <property type="evidence" value="ECO:0000318"/>
    <property type="project" value="GO_Central"/>
</dbReference>
<dbReference type="InterPro" id="IPR004148">
    <property type="entry name" value="BAR_dom"/>
</dbReference>
<dbReference type="InterPro" id="IPR027267">
    <property type="entry name" value="AH/BAR_dom_sf"/>
</dbReference>
<keyword evidence="4" id="KW-1185">Reference proteome</keyword>
<dbReference type="EnsemblMetazoa" id="HelroT64432">
    <property type="protein sequence ID" value="HelroP64432"/>
    <property type="gene ID" value="HelroG64432"/>
</dbReference>
<dbReference type="Gene3D" id="1.20.1270.60">
    <property type="entry name" value="Arfaptin homology (AH) domain/BAR domain"/>
    <property type="match status" value="1"/>
</dbReference>
<protein>
    <recommendedName>
        <fullName evidence="1">BAR domain-containing protein</fullName>
    </recommendedName>
</protein>
<dbReference type="FunCoup" id="T1FXU6">
    <property type="interactions" value="502"/>
</dbReference>
<dbReference type="STRING" id="6412.T1FXU6"/>
<dbReference type="Pfam" id="PF03114">
    <property type="entry name" value="BAR"/>
    <property type="match status" value="1"/>
</dbReference>
<dbReference type="KEGG" id="hro:HELRODRAFT_64432"/>
<dbReference type="HOGENOM" id="CLU_043817_0_0_1"/>
<evidence type="ECO:0000313" key="2">
    <source>
        <dbReference type="EMBL" id="ESO06699.1"/>
    </source>
</evidence>
<reference evidence="4" key="1">
    <citation type="submission" date="2012-12" db="EMBL/GenBank/DDBJ databases">
        <authorList>
            <person name="Hellsten U."/>
            <person name="Grimwood J."/>
            <person name="Chapman J.A."/>
            <person name="Shapiro H."/>
            <person name="Aerts A."/>
            <person name="Otillar R.P."/>
            <person name="Terry A.Y."/>
            <person name="Boore J.L."/>
            <person name="Simakov O."/>
            <person name="Marletaz F."/>
            <person name="Cho S.-J."/>
            <person name="Edsinger-Gonzales E."/>
            <person name="Havlak P."/>
            <person name="Kuo D.-H."/>
            <person name="Larsson T."/>
            <person name="Lv J."/>
            <person name="Arendt D."/>
            <person name="Savage R."/>
            <person name="Osoegawa K."/>
            <person name="de Jong P."/>
            <person name="Lindberg D.R."/>
            <person name="Seaver E.C."/>
            <person name="Weisblat D.A."/>
            <person name="Putnam N.H."/>
            <person name="Grigoriev I.V."/>
            <person name="Rokhsar D.S."/>
        </authorList>
    </citation>
    <scope>NUCLEOTIDE SEQUENCE</scope>
</reference>
<name>T1FXU6_HELRO</name>
<evidence type="ECO:0000313" key="3">
    <source>
        <dbReference type="EnsemblMetazoa" id="HelroP64432"/>
    </source>
</evidence>
<organism evidence="3 4">
    <name type="scientific">Helobdella robusta</name>
    <name type="common">Californian leech</name>
    <dbReference type="NCBI Taxonomy" id="6412"/>
    <lineage>
        <taxon>Eukaryota</taxon>
        <taxon>Metazoa</taxon>
        <taxon>Spiralia</taxon>
        <taxon>Lophotrochozoa</taxon>
        <taxon>Annelida</taxon>
        <taxon>Clitellata</taxon>
        <taxon>Hirudinea</taxon>
        <taxon>Rhynchobdellida</taxon>
        <taxon>Glossiphoniidae</taxon>
        <taxon>Helobdella</taxon>
    </lineage>
</organism>
<dbReference type="SUPFAM" id="SSF103657">
    <property type="entry name" value="BAR/IMD domain-like"/>
    <property type="match status" value="1"/>
</dbReference>
<dbReference type="SMART" id="SM00721">
    <property type="entry name" value="BAR"/>
    <property type="match status" value="1"/>
</dbReference>
<proteinExistence type="predicted"/>
<dbReference type="PROSITE" id="PS51021">
    <property type="entry name" value="BAR"/>
    <property type="match status" value="1"/>
</dbReference>
<evidence type="ECO:0000313" key="4">
    <source>
        <dbReference type="Proteomes" id="UP000015101"/>
    </source>
</evidence>
<dbReference type="InParanoid" id="T1FXU6"/>
<dbReference type="RefSeq" id="XP_009016067.1">
    <property type="nucleotide sequence ID" value="XM_009017819.1"/>
</dbReference>
<dbReference type="Proteomes" id="UP000015101">
    <property type="component" value="Unassembled WGS sequence"/>
</dbReference>
<dbReference type="EMBL" id="KB096324">
    <property type="protein sequence ID" value="ESO06699.1"/>
    <property type="molecule type" value="Genomic_DNA"/>
</dbReference>
<reference evidence="2 4" key="2">
    <citation type="journal article" date="2013" name="Nature">
        <title>Insights into bilaterian evolution from three spiralian genomes.</title>
        <authorList>
            <person name="Simakov O."/>
            <person name="Marletaz F."/>
            <person name="Cho S.J."/>
            <person name="Edsinger-Gonzales E."/>
            <person name="Havlak P."/>
            <person name="Hellsten U."/>
            <person name="Kuo D.H."/>
            <person name="Larsson T."/>
            <person name="Lv J."/>
            <person name="Arendt D."/>
            <person name="Savage R."/>
            <person name="Osoegawa K."/>
            <person name="de Jong P."/>
            <person name="Grimwood J."/>
            <person name="Chapman J.A."/>
            <person name="Shapiro H."/>
            <person name="Aerts A."/>
            <person name="Otillar R.P."/>
            <person name="Terry A.Y."/>
            <person name="Boore J.L."/>
            <person name="Grigoriev I.V."/>
            <person name="Lindberg D.R."/>
            <person name="Seaver E.C."/>
            <person name="Weisblat D.A."/>
            <person name="Putnam N.H."/>
            <person name="Rokhsar D.S."/>
        </authorList>
    </citation>
    <scope>NUCLEOTIDE SEQUENCE</scope>
</reference>
<reference evidence="3" key="3">
    <citation type="submission" date="2015-06" db="UniProtKB">
        <authorList>
            <consortium name="EnsemblMetazoa"/>
        </authorList>
    </citation>
    <scope>IDENTIFICATION</scope>
</reference>
<dbReference type="AlphaFoldDB" id="T1FXU6"/>
<dbReference type="eggNOG" id="KOG3725">
    <property type="taxonomic scope" value="Eukaryota"/>
</dbReference>
<sequence length="252" mass="28734">MDFKKLASEAGTLFNRAKQFTEEILGQAEKTELDPQLDALLAKADKTKQWTEKILRQTESVLQPNPNVRLEEFLYEKVQGRKPTRLVENDVLGQSMIDAGNEFGSGTAYGSTLIRCGQTQQKLGQAQRDFIQSTANNFLHPFNSFLEGDMKTIQKERKILDMKRLDLDAAKTKLKKVKSMPSKDTAEIELRMAQSEFDKQSEVTKLLLEGLNSAHAHHLRCLHDFIESEMTYYAQCNLYMGDLQRQLGRLAD</sequence>
<dbReference type="EMBL" id="AMQM01000683">
    <property type="status" value="NOT_ANNOTATED_CDS"/>
    <property type="molecule type" value="Genomic_DNA"/>
</dbReference>
<evidence type="ECO:0000259" key="1">
    <source>
        <dbReference type="PROSITE" id="PS51021"/>
    </source>
</evidence>